<protein>
    <recommendedName>
        <fullName evidence="3">Polyketide cyclase</fullName>
    </recommendedName>
</protein>
<dbReference type="EMBL" id="PNCJ01000017">
    <property type="protein sequence ID" value="TMP36566.1"/>
    <property type="molecule type" value="Genomic_DNA"/>
</dbReference>
<reference evidence="2" key="2">
    <citation type="submission" date="2019-06" db="EMBL/GenBank/DDBJ databases">
        <title>Co-occurence of chitin degradation, pigmentation and bioactivity in marine Pseudoalteromonas.</title>
        <authorList>
            <person name="Sonnenschein E.C."/>
            <person name="Bech P.K."/>
        </authorList>
    </citation>
    <scope>NUCLEOTIDE SEQUENCE [LARGE SCALE GENOMIC DNA]</scope>
    <source>
        <strain evidence="2">S2599</strain>
    </source>
</reference>
<dbReference type="Proteomes" id="UP000306719">
    <property type="component" value="Unassembled WGS sequence"/>
</dbReference>
<dbReference type="OrthoDB" id="6289462at2"/>
<proteinExistence type="predicted"/>
<reference evidence="1 2" key="1">
    <citation type="submission" date="2018-01" db="EMBL/GenBank/DDBJ databases">
        <authorList>
            <person name="Paulsen S."/>
            <person name="Gram L.K."/>
        </authorList>
    </citation>
    <scope>NUCLEOTIDE SEQUENCE [LARGE SCALE GENOMIC DNA]</scope>
    <source>
        <strain evidence="1 2">S2599</strain>
    </source>
</reference>
<dbReference type="AlphaFoldDB" id="A0A5S3WYW4"/>
<accession>A0A5S3WYW4</accession>
<comment type="caution">
    <text evidence="1">The sequence shown here is derived from an EMBL/GenBank/DDBJ whole genome shotgun (WGS) entry which is preliminary data.</text>
</comment>
<organism evidence="1 2">
    <name type="scientific">Pseudoalteromonas rubra</name>
    <dbReference type="NCBI Taxonomy" id="43658"/>
    <lineage>
        <taxon>Bacteria</taxon>
        <taxon>Pseudomonadati</taxon>
        <taxon>Pseudomonadota</taxon>
        <taxon>Gammaproteobacteria</taxon>
        <taxon>Alteromonadales</taxon>
        <taxon>Pseudoalteromonadaceae</taxon>
        <taxon>Pseudoalteromonas</taxon>
    </lineage>
</organism>
<evidence type="ECO:0000313" key="2">
    <source>
        <dbReference type="Proteomes" id="UP000306719"/>
    </source>
</evidence>
<evidence type="ECO:0008006" key="3">
    <source>
        <dbReference type="Google" id="ProtNLM"/>
    </source>
</evidence>
<name>A0A5S3WYW4_9GAMM</name>
<gene>
    <name evidence="1" type="ORF">CWB98_13120</name>
</gene>
<evidence type="ECO:0000313" key="1">
    <source>
        <dbReference type="EMBL" id="TMP36566.1"/>
    </source>
</evidence>
<sequence length="174" mass="19472">MTATIFRAFLFGLVFIFSLVVLTALLPSRYQAQAEQTIAVQDIQTAKRYLNVANWQGLLTPQSDLQLSFLTQAQQIGGYGELVHPWGLAEITVLSLNEQGVTVQIRFDTEHVAHIQLVVSQQEESVVVKLSAKGENHAPLVGGLYARFAAYYIEQQLKMMMNQIVSQLKLHRQG</sequence>
<dbReference type="RefSeq" id="WP_138545257.1">
    <property type="nucleotide sequence ID" value="NZ_PNCJ01000017.1"/>
</dbReference>